<gene>
    <name evidence="2" type="ORF">A1Q1_00634</name>
</gene>
<dbReference type="RefSeq" id="XP_014181424.1">
    <property type="nucleotide sequence ID" value="XM_014325949.1"/>
</dbReference>
<dbReference type="Proteomes" id="UP000002748">
    <property type="component" value="Unassembled WGS sequence"/>
</dbReference>
<dbReference type="VEuPathDB" id="FungiDB:A1Q1_00634"/>
<comment type="caution">
    <text evidence="2">The sequence shown here is derived from an EMBL/GenBank/DDBJ whole genome shotgun (WGS) entry which is preliminary data.</text>
</comment>
<dbReference type="EMBL" id="ALBS01000126">
    <property type="protein sequence ID" value="EJT50167.1"/>
    <property type="molecule type" value="Genomic_DNA"/>
</dbReference>
<dbReference type="HOGENOM" id="CLU_1797807_0_0_1"/>
<evidence type="ECO:0008006" key="4">
    <source>
        <dbReference type="Google" id="ProtNLM"/>
    </source>
</evidence>
<name>J6F4I3_TRIAS</name>
<sequence>MFKSLALVSVLALTASADLFNLKQIHDVSEKCHDHCGEVGNVISNNCTSLFKGCLTEFCKAASVKPCLECLKTEKMYDKFESVCDFFGKDTNTSSSSSAGPSATSSSAVSAASAKEDKKDNGASFAAPAVGVAAVAAAAVAAVL</sequence>
<evidence type="ECO:0000256" key="1">
    <source>
        <dbReference type="SAM" id="SignalP"/>
    </source>
</evidence>
<evidence type="ECO:0000313" key="3">
    <source>
        <dbReference type="Proteomes" id="UP000002748"/>
    </source>
</evidence>
<organism evidence="2 3">
    <name type="scientific">Trichosporon asahii var. asahii (strain ATCC 90039 / CBS 2479 / JCM 2466 / KCTC 7840 / NBRC 103889/ NCYC 2677 / UAMH 7654)</name>
    <name type="common">Yeast</name>
    <dbReference type="NCBI Taxonomy" id="1186058"/>
    <lineage>
        <taxon>Eukaryota</taxon>
        <taxon>Fungi</taxon>
        <taxon>Dikarya</taxon>
        <taxon>Basidiomycota</taxon>
        <taxon>Agaricomycotina</taxon>
        <taxon>Tremellomycetes</taxon>
        <taxon>Trichosporonales</taxon>
        <taxon>Trichosporonaceae</taxon>
        <taxon>Trichosporon</taxon>
    </lineage>
</organism>
<reference evidence="2 3" key="1">
    <citation type="journal article" date="2012" name="Eukaryot. Cell">
        <title>Draft genome sequence of CBS 2479, the standard type strain of Trichosporon asahii.</title>
        <authorList>
            <person name="Yang R.Y."/>
            <person name="Li H.T."/>
            <person name="Zhu H."/>
            <person name="Zhou G.P."/>
            <person name="Wang M."/>
            <person name="Wang L."/>
        </authorList>
    </citation>
    <scope>NUCLEOTIDE SEQUENCE [LARGE SCALE GENOMIC DNA]</scope>
    <source>
        <strain evidence="3">ATCC 90039 / CBS 2479 / JCM 2466 / KCTC 7840 / NCYC 2677 / UAMH 7654</strain>
    </source>
</reference>
<feature type="signal peptide" evidence="1">
    <location>
        <begin position="1"/>
        <end position="17"/>
    </location>
</feature>
<dbReference type="KEGG" id="tasa:A1Q1_00634"/>
<dbReference type="GeneID" id="25984148"/>
<proteinExistence type="predicted"/>
<protein>
    <recommendedName>
        <fullName evidence="4">Extracellular membrane protein CFEM domain-containing protein</fullName>
    </recommendedName>
</protein>
<evidence type="ECO:0000313" key="2">
    <source>
        <dbReference type="EMBL" id="EJT50167.1"/>
    </source>
</evidence>
<accession>J6F4I3</accession>
<dbReference type="AlphaFoldDB" id="J6F4I3"/>
<feature type="chain" id="PRO_5003787555" description="Extracellular membrane protein CFEM domain-containing protein" evidence="1">
    <location>
        <begin position="18"/>
        <end position="144"/>
    </location>
</feature>
<keyword evidence="1" id="KW-0732">Signal</keyword>